<name>A0A7G2DDS0_9EURY</name>
<evidence type="ECO:0000313" key="1">
    <source>
        <dbReference type="EMBL" id="CAD5245303.1"/>
    </source>
</evidence>
<dbReference type="AlphaFoldDB" id="A0A7G2DDS0"/>
<proteinExistence type="predicted"/>
<protein>
    <submittedName>
        <fullName evidence="1">Uncharacterized protein</fullName>
    </submittedName>
</protein>
<keyword evidence="2" id="KW-1185">Reference proteome</keyword>
<accession>A0A7G2DDS0</accession>
<organism evidence="1 2">
    <name type="scientific">Thermococcus camini</name>
    <dbReference type="NCBI Taxonomy" id="2016373"/>
    <lineage>
        <taxon>Archaea</taxon>
        <taxon>Methanobacteriati</taxon>
        <taxon>Methanobacteriota</taxon>
        <taxon>Thermococci</taxon>
        <taxon>Thermococcales</taxon>
        <taxon>Thermococcaceae</taxon>
        <taxon>Thermococcus</taxon>
    </lineage>
</organism>
<gene>
    <name evidence="1" type="ORF">TIRI35C_2149</name>
</gene>
<reference evidence="1 2" key="1">
    <citation type="submission" date="2020-09" db="EMBL/GenBank/DDBJ databases">
        <authorList>
            <person name="Courtine D."/>
        </authorList>
    </citation>
    <scope>NUCLEOTIDE SEQUENCE [LARGE SCALE GENOMIC DNA]</scope>
    <source>
        <strain evidence="1 2">IRI35c</strain>
    </source>
</reference>
<dbReference type="Proteomes" id="UP000516304">
    <property type="component" value="Chromosome TIRI35C"/>
</dbReference>
<evidence type="ECO:0000313" key="2">
    <source>
        <dbReference type="Proteomes" id="UP000516304"/>
    </source>
</evidence>
<dbReference type="KEGG" id="tcq:TIRI35C_2149"/>
<dbReference type="EMBL" id="LR881183">
    <property type="protein sequence ID" value="CAD5245303.1"/>
    <property type="molecule type" value="Genomic_DNA"/>
</dbReference>
<sequence>MEMNPGFKLLPSVAYLRVQRQAFIGYSMPLAGWIGEYLVNYQRLPRPNFLGRAMGKLGFSLAGEERDDGYITQFFMKGSVSVSASWDVERENLFLQLIPLRSRLSRGLTVRAEHIEFYDQYVVSIEPTGKLPPGVRGIGINALILEDFYPVETPYWGMLHEDWEVELNLLVMKDEVYDRLSREEYRCPVCFAPLHEENGVLKCSSCGFTYAPEHDFERVMEEFSVEEFAF</sequence>